<keyword evidence="2" id="KW-1133">Transmembrane helix</keyword>
<keyword evidence="2" id="KW-0812">Transmembrane</keyword>
<evidence type="ECO:0000313" key="3">
    <source>
        <dbReference type="EMBL" id="KAF6205025.1"/>
    </source>
</evidence>
<dbReference type="AlphaFoldDB" id="A0A6A4JT64"/>
<feature type="compositionally biased region" description="Low complexity" evidence="1">
    <location>
        <begin position="310"/>
        <end position="326"/>
    </location>
</feature>
<keyword evidence="2" id="KW-0472">Membrane</keyword>
<keyword evidence="4" id="KW-1185">Reference proteome</keyword>
<feature type="transmembrane region" description="Helical" evidence="2">
    <location>
        <begin position="109"/>
        <end position="126"/>
    </location>
</feature>
<comment type="caution">
    <text evidence="3">The sequence shown here is derived from an EMBL/GenBank/DDBJ whole genome shotgun (WGS) entry which is preliminary data.</text>
</comment>
<sequence length="368" mass="42254">MSNYQIFVIITGAMMSVDCLQHHRQAATVTLLSTSVNVKTVLFSAEDYQRPCFDVETIQVLVARRVMQDLIPKKVVRDFGSLLEYISKAEIIMKMKTRDEKEYSYMKRAMYDAIGGYLYAFTIPVLNEAFYAGSVLRQFLPFKEHALFSLLTSCSVNIVPKYYVLAMRCLSHPQFTNEDIIFFNQRLHRWIMSIVLPHLQDTDRFFPGFGGIMRVVETMNQRGLTSTAHFKQKMKPRNVSRGIPIDLDEKWYTFYVKKATEPKSLLIEAIVIFFIFLAILIQFLTRKAYCQKTEGTCYCDECLNDDSTTRKTGSTGKSSQKSTSKGSKGKRVTMEAHSCQTSYSIYDSPSVDEQQTTTNEYTNSQLKP</sequence>
<organism evidence="3 4">
    <name type="scientific">Apolygus lucorum</name>
    <name type="common">Small green plant bug</name>
    <name type="synonym">Lygocoris lucorum</name>
    <dbReference type="NCBI Taxonomy" id="248454"/>
    <lineage>
        <taxon>Eukaryota</taxon>
        <taxon>Metazoa</taxon>
        <taxon>Ecdysozoa</taxon>
        <taxon>Arthropoda</taxon>
        <taxon>Hexapoda</taxon>
        <taxon>Insecta</taxon>
        <taxon>Pterygota</taxon>
        <taxon>Neoptera</taxon>
        <taxon>Paraneoptera</taxon>
        <taxon>Hemiptera</taxon>
        <taxon>Heteroptera</taxon>
        <taxon>Panheteroptera</taxon>
        <taxon>Cimicomorpha</taxon>
        <taxon>Miridae</taxon>
        <taxon>Mirini</taxon>
        <taxon>Apolygus</taxon>
    </lineage>
</organism>
<dbReference type="OrthoDB" id="6614503at2759"/>
<gene>
    <name evidence="3" type="ORF">GE061_019192</name>
</gene>
<evidence type="ECO:0000256" key="2">
    <source>
        <dbReference type="SAM" id="Phobius"/>
    </source>
</evidence>
<reference evidence="3" key="1">
    <citation type="journal article" date="2021" name="Mol. Ecol. Resour.">
        <title>Apolygus lucorum genome provides insights into omnivorousness and mesophyll feeding.</title>
        <authorList>
            <person name="Liu Y."/>
            <person name="Liu H."/>
            <person name="Wang H."/>
            <person name="Huang T."/>
            <person name="Liu B."/>
            <person name="Yang B."/>
            <person name="Yin L."/>
            <person name="Li B."/>
            <person name="Zhang Y."/>
            <person name="Zhang S."/>
            <person name="Jiang F."/>
            <person name="Zhang X."/>
            <person name="Ren Y."/>
            <person name="Wang B."/>
            <person name="Wang S."/>
            <person name="Lu Y."/>
            <person name="Wu K."/>
            <person name="Fan W."/>
            <person name="Wang G."/>
        </authorList>
    </citation>
    <scope>NUCLEOTIDE SEQUENCE</scope>
    <source>
        <strain evidence="3">12Hb</strain>
    </source>
</reference>
<protein>
    <submittedName>
        <fullName evidence="3">Uncharacterized protein</fullName>
    </submittedName>
</protein>
<name>A0A6A4JT64_APOLU</name>
<evidence type="ECO:0000313" key="4">
    <source>
        <dbReference type="Proteomes" id="UP000466442"/>
    </source>
</evidence>
<feature type="region of interest" description="Disordered" evidence="1">
    <location>
        <begin position="308"/>
        <end position="368"/>
    </location>
</feature>
<evidence type="ECO:0000256" key="1">
    <source>
        <dbReference type="SAM" id="MobiDB-lite"/>
    </source>
</evidence>
<feature type="transmembrane region" description="Helical" evidence="2">
    <location>
        <begin position="265"/>
        <end position="284"/>
    </location>
</feature>
<proteinExistence type="predicted"/>
<feature type="compositionally biased region" description="Polar residues" evidence="1">
    <location>
        <begin position="338"/>
        <end position="368"/>
    </location>
</feature>
<accession>A0A6A4JT64</accession>
<dbReference type="Proteomes" id="UP000466442">
    <property type="component" value="Linkage Group LG9"/>
</dbReference>
<dbReference type="EMBL" id="WIXP02000009">
    <property type="protein sequence ID" value="KAF6205025.1"/>
    <property type="molecule type" value="Genomic_DNA"/>
</dbReference>